<dbReference type="EC" id="2.7.13.3" evidence="3"/>
<dbReference type="PANTHER" id="PTHR34220">
    <property type="entry name" value="SENSOR HISTIDINE KINASE YPDA"/>
    <property type="match status" value="1"/>
</dbReference>
<dbReference type="EMBL" id="FUYH01000011">
    <property type="protein sequence ID" value="SKA91261.1"/>
    <property type="molecule type" value="Genomic_DNA"/>
</dbReference>
<evidence type="ECO:0000259" key="13">
    <source>
        <dbReference type="PROSITE" id="PS50109"/>
    </source>
</evidence>
<comment type="catalytic activity">
    <reaction evidence="1">
        <text>ATP + protein L-histidine = ADP + protein N-phospho-L-histidine.</text>
        <dbReference type="EC" id="2.7.13.3"/>
    </reaction>
</comment>
<dbReference type="InterPro" id="IPR010559">
    <property type="entry name" value="Sig_transdc_His_kin_internal"/>
</dbReference>
<protein>
    <recommendedName>
        <fullName evidence="3">histidine kinase</fullName>
        <ecNumber evidence="3">2.7.13.3</ecNumber>
    </recommendedName>
</protein>
<evidence type="ECO:0000256" key="10">
    <source>
        <dbReference type="ARBA" id="ARBA00023012"/>
    </source>
</evidence>
<dbReference type="InterPro" id="IPR005467">
    <property type="entry name" value="His_kinase_dom"/>
</dbReference>
<dbReference type="AlphaFoldDB" id="A0A1T4XQ62"/>
<dbReference type="InterPro" id="IPR033479">
    <property type="entry name" value="dCache_1"/>
</dbReference>
<dbReference type="InterPro" id="IPR036890">
    <property type="entry name" value="HATPase_C_sf"/>
</dbReference>
<dbReference type="InterPro" id="IPR003660">
    <property type="entry name" value="HAMP_dom"/>
</dbReference>
<keyword evidence="6" id="KW-0808">Transferase</keyword>
<reference evidence="16" key="1">
    <citation type="submission" date="2017-02" db="EMBL/GenBank/DDBJ databases">
        <authorList>
            <person name="Varghese N."/>
            <person name="Submissions S."/>
        </authorList>
    </citation>
    <scope>NUCLEOTIDE SEQUENCE [LARGE SCALE GENOMIC DNA]</scope>
    <source>
        <strain evidence="16">USBA 833</strain>
    </source>
</reference>
<evidence type="ECO:0000256" key="7">
    <source>
        <dbReference type="ARBA" id="ARBA00022692"/>
    </source>
</evidence>
<dbReference type="PROSITE" id="PS50885">
    <property type="entry name" value="HAMP"/>
    <property type="match status" value="1"/>
</dbReference>
<evidence type="ECO:0000256" key="11">
    <source>
        <dbReference type="ARBA" id="ARBA00023136"/>
    </source>
</evidence>
<feature type="domain" description="HAMP" evidence="14">
    <location>
        <begin position="324"/>
        <end position="376"/>
    </location>
</feature>
<dbReference type="STRING" id="1147123.SAMN05443428_11133"/>
<keyword evidence="16" id="KW-1185">Reference proteome</keyword>
<dbReference type="SMART" id="SM00387">
    <property type="entry name" value="HATPase_c"/>
    <property type="match status" value="1"/>
</dbReference>
<dbReference type="SUPFAM" id="SSF55874">
    <property type="entry name" value="ATPase domain of HSP90 chaperone/DNA topoisomerase II/histidine kinase"/>
    <property type="match status" value="1"/>
</dbReference>
<dbReference type="GO" id="GO:0000155">
    <property type="term" value="F:phosphorelay sensor kinase activity"/>
    <property type="evidence" value="ECO:0007669"/>
    <property type="project" value="InterPro"/>
</dbReference>
<keyword evidence="8 15" id="KW-0418">Kinase</keyword>
<keyword evidence="9 12" id="KW-1133">Transmembrane helix</keyword>
<evidence type="ECO:0000256" key="2">
    <source>
        <dbReference type="ARBA" id="ARBA00004651"/>
    </source>
</evidence>
<dbReference type="PANTHER" id="PTHR34220:SF7">
    <property type="entry name" value="SENSOR HISTIDINE KINASE YPDA"/>
    <property type="match status" value="1"/>
</dbReference>
<feature type="transmembrane region" description="Helical" evidence="12">
    <location>
        <begin position="27"/>
        <end position="49"/>
    </location>
</feature>
<dbReference type="SMART" id="SM00304">
    <property type="entry name" value="HAMP"/>
    <property type="match status" value="1"/>
</dbReference>
<dbReference type="Pfam" id="PF06580">
    <property type="entry name" value="His_kinase"/>
    <property type="match status" value="1"/>
</dbReference>
<dbReference type="CDD" id="cd06225">
    <property type="entry name" value="HAMP"/>
    <property type="match status" value="1"/>
</dbReference>
<dbReference type="Gene3D" id="3.30.450.20">
    <property type="entry name" value="PAS domain"/>
    <property type="match status" value="2"/>
</dbReference>
<evidence type="ECO:0000256" key="8">
    <source>
        <dbReference type="ARBA" id="ARBA00022777"/>
    </source>
</evidence>
<dbReference type="GO" id="GO:0005886">
    <property type="term" value="C:plasma membrane"/>
    <property type="evidence" value="ECO:0007669"/>
    <property type="project" value="UniProtKB-SubCell"/>
</dbReference>
<keyword evidence="4" id="KW-1003">Cell membrane</keyword>
<name>A0A1T4XQ62_9CLOT</name>
<keyword evidence="5" id="KW-0597">Phosphoprotein</keyword>
<dbReference type="Pfam" id="PF00672">
    <property type="entry name" value="HAMP"/>
    <property type="match status" value="1"/>
</dbReference>
<evidence type="ECO:0000259" key="14">
    <source>
        <dbReference type="PROSITE" id="PS50885"/>
    </source>
</evidence>
<dbReference type="InterPro" id="IPR004358">
    <property type="entry name" value="Sig_transdc_His_kin-like_C"/>
</dbReference>
<keyword evidence="7 12" id="KW-0812">Transmembrane</keyword>
<evidence type="ECO:0000256" key="5">
    <source>
        <dbReference type="ARBA" id="ARBA00022553"/>
    </source>
</evidence>
<evidence type="ECO:0000256" key="6">
    <source>
        <dbReference type="ARBA" id="ARBA00022679"/>
    </source>
</evidence>
<dbReference type="RefSeq" id="WP_242948718.1">
    <property type="nucleotide sequence ID" value="NZ_FUYH01000011.1"/>
</dbReference>
<evidence type="ECO:0000256" key="9">
    <source>
        <dbReference type="ARBA" id="ARBA00022989"/>
    </source>
</evidence>
<evidence type="ECO:0000256" key="3">
    <source>
        <dbReference type="ARBA" id="ARBA00012438"/>
    </source>
</evidence>
<sequence>MKEKMMKEVKKYYKLFKNSIEFKSIQFVISVSFILITILAMLFIGIALYNKVSRLSEQNAILNTRQIIDQVNTNLDYYMKSMIEISDYIDNAIYNDYDLQNGNLKQQMNVIVNSRKDIVTLAIFSEDGELILSVPSDKMKSTTNIKEQDWFTTPLKEPGNLYFSSPHVQNIFDGQHRWVVSLSRKITINKNGRRIPGVLLVDMNFSVIEQLCTKVSFGEKGYIYIIDSKGNIVYHPQLPLINVGLKQENVKEVQEHVFGRYFDKVNGERRLITIETVNFCRWRIVGIAYMDEISTVKKDILFYIFWVFVFGILLFIFISAIISSKISRPIKQLEKSMKMVEQGQLNINLDIKGEAEVAQLSRTFNLMVLRIRQLMNQIVQEQESKRISELNALQAQINPHFLYNTLDSVVWMAENGKHDDVICMVTALARLFRISISRGKNIINVSEELEHARNYLVIQSIRYRNKFEYEFNIQEEALRYKTLKLILQPIIENAIYHGIEYMVDKGKIKISVSIENDKLLFIVEDNGVGIEPEVLNSLLDKELNKKRDSGVGVKNVHERIQLYFGKQYGLKIESELDEGTIVQIWLPLIEEVSKEDKQNEI</sequence>
<dbReference type="Pfam" id="PF02518">
    <property type="entry name" value="HATPase_c"/>
    <property type="match status" value="1"/>
</dbReference>
<evidence type="ECO:0000256" key="1">
    <source>
        <dbReference type="ARBA" id="ARBA00000085"/>
    </source>
</evidence>
<evidence type="ECO:0000256" key="4">
    <source>
        <dbReference type="ARBA" id="ARBA00022475"/>
    </source>
</evidence>
<proteinExistence type="predicted"/>
<dbReference type="Pfam" id="PF02743">
    <property type="entry name" value="dCache_1"/>
    <property type="match status" value="1"/>
</dbReference>
<feature type="domain" description="Histidine kinase" evidence="13">
    <location>
        <begin position="487"/>
        <end position="590"/>
    </location>
</feature>
<evidence type="ECO:0000256" key="12">
    <source>
        <dbReference type="SAM" id="Phobius"/>
    </source>
</evidence>
<dbReference type="PROSITE" id="PS50109">
    <property type="entry name" value="HIS_KIN"/>
    <property type="match status" value="1"/>
</dbReference>
<dbReference type="InterPro" id="IPR050640">
    <property type="entry name" value="Bact_2-comp_sensor_kinase"/>
</dbReference>
<dbReference type="Proteomes" id="UP000190105">
    <property type="component" value="Unassembled WGS sequence"/>
</dbReference>
<evidence type="ECO:0000313" key="16">
    <source>
        <dbReference type="Proteomes" id="UP000190105"/>
    </source>
</evidence>
<keyword evidence="10" id="KW-0902">Two-component regulatory system</keyword>
<comment type="subcellular location">
    <subcellularLocation>
        <location evidence="2">Cell membrane</location>
        <topology evidence="2">Multi-pass membrane protein</topology>
    </subcellularLocation>
</comment>
<dbReference type="Gene3D" id="6.10.340.10">
    <property type="match status" value="1"/>
</dbReference>
<dbReference type="InterPro" id="IPR003594">
    <property type="entry name" value="HATPase_dom"/>
</dbReference>
<evidence type="ECO:0000313" key="15">
    <source>
        <dbReference type="EMBL" id="SKA91261.1"/>
    </source>
</evidence>
<gene>
    <name evidence="15" type="ORF">SAMN05443428_11133</name>
</gene>
<dbReference type="Gene3D" id="3.30.565.10">
    <property type="entry name" value="Histidine kinase-like ATPase, C-terminal domain"/>
    <property type="match status" value="1"/>
</dbReference>
<dbReference type="PRINTS" id="PR00344">
    <property type="entry name" value="BCTRLSENSOR"/>
</dbReference>
<accession>A0A1T4XQ62</accession>
<keyword evidence="11 12" id="KW-0472">Membrane</keyword>
<dbReference type="SUPFAM" id="SSF158472">
    <property type="entry name" value="HAMP domain-like"/>
    <property type="match status" value="1"/>
</dbReference>
<organism evidence="15 16">
    <name type="scientific">Caloramator quimbayensis</name>
    <dbReference type="NCBI Taxonomy" id="1147123"/>
    <lineage>
        <taxon>Bacteria</taxon>
        <taxon>Bacillati</taxon>
        <taxon>Bacillota</taxon>
        <taxon>Clostridia</taxon>
        <taxon>Eubacteriales</taxon>
        <taxon>Clostridiaceae</taxon>
        <taxon>Caloramator</taxon>
    </lineage>
</organism>
<feature type="transmembrane region" description="Helical" evidence="12">
    <location>
        <begin position="300"/>
        <end position="322"/>
    </location>
</feature>